<dbReference type="InterPro" id="IPR036250">
    <property type="entry name" value="AcylCo_DH-like_C"/>
</dbReference>
<feature type="region of interest" description="Disordered" evidence="6">
    <location>
        <begin position="161"/>
        <end position="180"/>
    </location>
</feature>
<evidence type="ECO:0000259" key="7">
    <source>
        <dbReference type="Pfam" id="PF00441"/>
    </source>
</evidence>
<keyword evidence="5" id="KW-0560">Oxidoreductase</keyword>
<dbReference type="Gene3D" id="1.20.140.10">
    <property type="entry name" value="Butyryl-CoA Dehydrogenase, subunit A, domain 3"/>
    <property type="match status" value="1"/>
</dbReference>
<feature type="compositionally biased region" description="Polar residues" evidence="6">
    <location>
        <begin position="166"/>
        <end position="180"/>
    </location>
</feature>
<comment type="cofactor">
    <cofactor evidence="1">
        <name>FAD</name>
        <dbReference type="ChEBI" id="CHEBI:57692"/>
    </cofactor>
</comment>
<dbReference type="Pfam" id="PF02771">
    <property type="entry name" value="Acyl-CoA_dh_N"/>
    <property type="match status" value="1"/>
</dbReference>
<evidence type="ECO:0000256" key="3">
    <source>
        <dbReference type="ARBA" id="ARBA00022630"/>
    </source>
</evidence>
<gene>
    <name evidence="9" type="ORF">MMARJ_00440</name>
</gene>
<dbReference type="Gene3D" id="2.40.110.10">
    <property type="entry name" value="Butyryl-CoA Dehydrogenase, subunit A, domain 2"/>
    <property type="match status" value="1"/>
</dbReference>
<dbReference type="PANTHER" id="PTHR43884:SF20">
    <property type="entry name" value="ACYL-COA DEHYDROGENASE FADE28"/>
    <property type="match status" value="1"/>
</dbReference>
<accession>A0ABM7J695</accession>
<protein>
    <submittedName>
        <fullName evidence="9">Acyl-CoA dehydrogenase</fullName>
    </submittedName>
</protein>
<evidence type="ECO:0000256" key="2">
    <source>
        <dbReference type="ARBA" id="ARBA00009347"/>
    </source>
</evidence>
<evidence type="ECO:0000313" key="9">
    <source>
        <dbReference type="EMBL" id="BBY09304.1"/>
    </source>
</evidence>
<reference evidence="9 10" key="1">
    <citation type="journal article" date="2019" name="Emerg. Microbes Infect.">
        <title>Comprehensive subspecies identification of 175 nontuberculous mycobacteria species based on 7547 genomic profiles.</title>
        <authorList>
            <person name="Matsumoto Y."/>
            <person name="Kinjo T."/>
            <person name="Motooka D."/>
            <person name="Nabeya D."/>
            <person name="Jung N."/>
            <person name="Uechi K."/>
            <person name="Horii T."/>
            <person name="Iida T."/>
            <person name="Fujita J."/>
            <person name="Nakamura S."/>
        </authorList>
    </citation>
    <scope>NUCLEOTIDE SEQUENCE [LARGE SCALE GENOMIC DNA]</scope>
    <source>
        <strain evidence="9 10">JCM 17324</strain>
    </source>
</reference>
<evidence type="ECO:0000256" key="5">
    <source>
        <dbReference type="ARBA" id="ARBA00023002"/>
    </source>
</evidence>
<dbReference type="SUPFAM" id="SSF56645">
    <property type="entry name" value="Acyl-CoA dehydrogenase NM domain-like"/>
    <property type="match status" value="1"/>
</dbReference>
<dbReference type="CDD" id="cd00567">
    <property type="entry name" value="ACAD"/>
    <property type="match status" value="1"/>
</dbReference>
<dbReference type="SUPFAM" id="SSF47203">
    <property type="entry name" value="Acyl-CoA dehydrogenase C-terminal domain-like"/>
    <property type="match status" value="1"/>
</dbReference>
<evidence type="ECO:0000313" key="10">
    <source>
        <dbReference type="Proteomes" id="UP000466831"/>
    </source>
</evidence>
<feature type="region of interest" description="Disordered" evidence="6">
    <location>
        <begin position="1"/>
        <end position="24"/>
    </location>
</feature>
<sequence length="406" mass="43649">MRRTTSTTARRRSTAAAAKCNATSSRPPFWDCEAAMDFQLSDEQSLLRDTTRDLLARTYDPESRNKVIGSDLGWSREVWSQLADTGILGLGFDPDESGQIEIAVVLTEIGRRLAPEPVLHAALGPGALIAELGSQDQKQLLDEVASGQRLLAFAHLEPGQRKPSAELTTKAAQQGDSWTVNGRKNPVLAGDCADTLVVSAALPDGGTGLFLVDAGSAKSVTRQPYRTFDGQRGAQIDLDSAAAEPLGEAVDASDAIRNAVVRIQSALCAEALGAMEESLRLTTDYLKTRKQFGVTLNKFQALTQRAADMYVSLELARSMSLYSAMSIADGNLDPVIASRAKLQIGRSGRHIAQESIQMHGGIGVTAEYPISHYAARLTAIEHTLGTSGEHLHNLIDHIGDYDLVRL</sequence>
<proteinExistence type="inferred from homology"/>
<dbReference type="InterPro" id="IPR009100">
    <property type="entry name" value="AcylCoA_DH/oxidase_NM_dom_sf"/>
</dbReference>
<dbReference type="EMBL" id="AP022584">
    <property type="protein sequence ID" value="BBY09304.1"/>
    <property type="molecule type" value="Genomic_DNA"/>
</dbReference>
<comment type="similarity">
    <text evidence="2">Belongs to the acyl-CoA dehydrogenase family.</text>
</comment>
<evidence type="ECO:0000256" key="4">
    <source>
        <dbReference type="ARBA" id="ARBA00022827"/>
    </source>
</evidence>
<dbReference type="Gene3D" id="1.10.540.10">
    <property type="entry name" value="Acyl-CoA dehydrogenase/oxidase, N-terminal domain"/>
    <property type="match status" value="1"/>
</dbReference>
<dbReference type="InterPro" id="IPR009075">
    <property type="entry name" value="AcylCo_DH/oxidase_C"/>
</dbReference>
<evidence type="ECO:0000259" key="8">
    <source>
        <dbReference type="Pfam" id="PF02771"/>
    </source>
</evidence>
<keyword evidence="10" id="KW-1185">Reference proteome</keyword>
<organism evidence="9 10">
    <name type="scientific">Mycobacterium marseillense</name>
    <dbReference type="NCBI Taxonomy" id="701042"/>
    <lineage>
        <taxon>Bacteria</taxon>
        <taxon>Bacillati</taxon>
        <taxon>Actinomycetota</taxon>
        <taxon>Actinomycetes</taxon>
        <taxon>Mycobacteriales</taxon>
        <taxon>Mycobacteriaceae</taxon>
        <taxon>Mycobacterium</taxon>
        <taxon>Mycobacterium avium complex (MAC)</taxon>
    </lineage>
</organism>
<keyword evidence="3" id="KW-0285">Flavoprotein</keyword>
<feature type="domain" description="Acyl-CoA dehydrogenase/oxidase N-terminal" evidence="8">
    <location>
        <begin position="41"/>
        <end position="147"/>
    </location>
</feature>
<dbReference type="InterPro" id="IPR037069">
    <property type="entry name" value="AcylCoA_DH/ox_N_sf"/>
</dbReference>
<evidence type="ECO:0000256" key="6">
    <source>
        <dbReference type="SAM" id="MobiDB-lite"/>
    </source>
</evidence>
<dbReference type="PANTHER" id="PTHR43884">
    <property type="entry name" value="ACYL-COA DEHYDROGENASE"/>
    <property type="match status" value="1"/>
</dbReference>
<dbReference type="Pfam" id="PF00441">
    <property type="entry name" value="Acyl-CoA_dh_1"/>
    <property type="match status" value="1"/>
</dbReference>
<evidence type="ECO:0000256" key="1">
    <source>
        <dbReference type="ARBA" id="ARBA00001974"/>
    </source>
</evidence>
<feature type="compositionally biased region" description="Basic residues" evidence="6">
    <location>
        <begin position="1"/>
        <end position="13"/>
    </location>
</feature>
<keyword evidence="4" id="KW-0274">FAD</keyword>
<dbReference type="InterPro" id="IPR013786">
    <property type="entry name" value="AcylCoA_DH/ox_N"/>
</dbReference>
<dbReference type="InterPro" id="IPR046373">
    <property type="entry name" value="Acyl-CoA_Oxase/DH_mid-dom_sf"/>
</dbReference>
<feature type="domain" description="Acyl-CoA dehydrogenase/oxidase C-terminal" evidence="7">
    <location>
        <begin position="266"/>
        <end position="393"/>
    </location>
</feature>
<dbReference type="Proteomes" id="UP000466831">
    <property type="component" value="Chromosome"/>
</dbReference>
<name>A0ABM7J695_9MYCO</name>